<proteinExistence type="predicted"/>
<feature type="transmembrane region" description="Helical" evidence="1">
    <location>
        <begin position="108"/>
        <end position="127"/>
    </location>
</feature>
<protein>
    <recommendedName>
        <fullName evidence="2">Sensor histidine kinase NatK-like C-terminal domain-containing protein</fullName>
    </recommendedName>
</protein>
<feature type="domain" description="Sensor histidine kinase NatK-like C-terminal" evidence="2">
    <location>
        <begin position="318"/>
        <end position="414"/>
    </location>
</feature>
<comment type="caution">
    <text evidence="3">The sequence shown here is derived from an EMBL/GenBank/DDBJ whole genome shotgun (WGS) entry which is preliminary data.</text>
</comment>
<evidence type="ECO:0000313" key="4">
    <source>
        <dbReference type="Proteomes" id="UP000224317"/>
    </source>
</evidence>
<reference evidence="3" key="1">
    <citation type="submission" date="2017-10" db="EMBL/GenBank/DDBJ databases">
        <title>Resolving the taxonomy of Roseburia spp., Eubacterium rectale and Agathobacter spp. through phylogenomic analysis.</title>
        <authorList>
            <person name="Sheridan P.O."/>
            <person name="Walker A.W."/>
            <person name="Duncan S.H."/>
            <person name="Scott K.P."/>
            <person name="Toole P.W.O."/>
            <person name="Luis P."/>
            <person name="Flint H.J."/>
        </authorList>
    </citation>
    <scope>NUCLEOTIDE SEQUENCE [LARGE SCALE GENOMIC DNA]</scope>
    <source>
        <strain evidence="3">JK10</strain>
    </source>
</reference>
<dbReference type="AlphaFoldDB" id="A0A2G3EBQ4"/>
<feature type="transmembrane region" description="Helical" evidence="1">
    <location>
        <begin position="80"/>
        <end position="102"/>
    </location>
</feature>
<evidence type="ECO:0000259" key="2">
    <source>
        <dbReference type="Pfam" id="PF14501"/>
    </source>
</evidence>
<dbReference type="InterPro" id="IPR036890">
    <property type="entry name" value="HATPase_C_sf"/>
</dbReference>
<organism evidence="3 4">
    <name type="scientific">Pseudobutyrivibrio ruminis</name>
    <dbReference type="NCBI Taxonomy" id="46206"/>
    <lineage>
        <taxon>Bacteria</taxon>
        <taxon>Bacillati</taxon>
        <taxon>Bacillota</taxon>
        <taxon>Clostridia</taxon>
        <taxon>Lachnospirales</taxon>
        <taxon>Lachnospiraceae</taxon>
        <taxon>Pseudobutyrivibrio</taxon>
    </lineage>
</organism>
<dbReference type="PANTHER" id="PTHR40448:SF1">
    <property type="entry name" value="TWO-COMPONENT SENSOR HISTIDINE KINASE"/>
    <property type="match status" value="1"/>
</dbReference>
<dbReference type="GO" id="GO:0042802">
    <property type="term" value="F:identical protein binding"/>
    <property type="evidence" value="ECO:0007669"/>
    <property type="project" value="TreeGrafter"/>
</dbReference>
<sequence length="414" mass="47053">MAKLIFIILLLGQFIWAYVKLLDIKFKKMKVTYWIVVGLIELATILIGIIYNFGPTKISLLAGLFLLPAFNGEKRTNIGLYYPIFGLCISLNTVWGLLSYYLALEMHYRIFACVSPTWGLIILAYFLKKKKDFLWNDLNFTNVELIIINIFTAFIAISMGAVANIQSGNNGAYIITIYVVFTTILCSVIYLLTIYSIFLNRKIQNEEKKLLYQKVTLEAQKEQVDAILESEKKYHKYRHDLAAHLNAIHHMAEKSRIDELKEYCETLLDNAKPINNTAISGNVAVDGILRSYKDKCEENGIGLQMQVQLLGKNKVQDYDLCIIFSNILSNAIEACKKGDSIRLVSYPYNNSLCIMANNPTNHEIMINNGEIKTTKNDKTYHGHGLSNIKAVVNKYNGILNIKAQNGMFNIEILI</sequence>
<accession>A0A2G3EBQ4</accession>
<evidence type="ECO:0000256" key="1">
    <source>
        <dbReference type="SAM" id="Phobius"/>
    </source>
</evidence>
<keyword evidence="4" id="KW-1185">Reference proteome</keyword>
<dbReference type="SUPFAM" id="SSF55874">
    <property type="entry name" value="ATPase domain of HSP90 chaperone/DNA topoisomerase II/histidine kinase"/>
    <property type="match status" value="1"/>
</dbReference>
<dbReference type="EMBL" id="PDYH01000014">
    <property type="protein sequence ID" value="PHU40712.1"/>
    <property type="molecule type" value="Genomic_DNA"/>
</dbReference>
<dbReference type="PANTHER" id="PTHR40448">
    <property type="entry name" value="TWO-COMPONENT SENSOR HISTIDINE KINASE"/>
    <property type="match status" value="1"/>
</dbReference>
<feature type="transmembrane region" description="Helical" evidence="1">
    <location>
        <begin position="33"/>
        <end position="53"/>
    </location>
</feature>
<feature type="transmembrane region" description="Helical" evidence="1">
    <location>
        <begin position="175"/>
        <end position="199"/>
    </location>
</feature>
<gene>
    <name evidence="3" type="ORF">CSX00_04930</name>
</gene>
<evidence type="ECO:0000313" key="3">
    <source>
        <dbReference type="EMBL" id="PHU40712.1"/>
    </source>
</evidence>
<keyword evidence="1" id="KW-0472">Membrane</keyword>
<keyword evidence="1" id="KW-0812">Transmembrane</keyword>
<name>A0A2G3EBQ4_9FIRM</name>
<dbReference type="Pfam" id="PF14501">
    <property type="entry name" value="HATPase_c_5"/>
    <property type="match status" value="1"/>
</dbReference>
<dbReference type="Gene3D" id="3.30.565.10">
    <property type="entry name" value="Histidine kinase-like ATPase, C-terminal domain"/>
    <property type="match status" value="1"/>
</dbReference>
<keyword evidence="1" id="KW-1133">Transmembrane helix</keyword>
<dbReference type="InterPro" id="IPR032834">
    <property type="entry name" value="NatK-like_C"/>
</dbReference>
<dbReference type="RefSeq" id="WP_099413017.1">
    <property type="nucleotide sequence ID" value="NZ_PDYH01000014.1"/>
</dbReference>
<dbReference type="Proteomes" id="UP000224317">
    <property type="component" value="Unassembled WGS sequence"/>
</dbReference>
<dbReference type="CDD" id="cd16935">
    <property type="entry name" value="HATPase_AgrC-ComD-like"/>
    <property type="match status" value="1"/>
</dbReference>
<feature type="transmembrane region" description="Helical" evidence="1">
    <location>
        <begin position="139"/>
        <end position="163"/>
    </location>
</feature>